<comment type="caution">
    <text evidence="1">The sequence shown here is derived from an EMBL/GenBank/DDBJ whole genome shotgun (WGS) entry which is preliminary data.</text>
</comment>
<dbReference type="OrthoDB" id="2122308at2759"/>
<protein>
    <recommendedName>
        <fullName evidence="3">Hyaluronan/mRNA-binding protein domain-containing protein</fullName>
    </recommendedName>
</protein>
<keyword evidence="2" id="KW-1185">Reference proteome</keyword>
<dbReference type="AlphaFoldDB" id="A0A397HLD2"/>
<accession>A0A397HLD2</accession>
<dbReference type="EMBL" id="PQFF01000310">
    <property type="protein sequence ID" value="RHZ62396.1"/>
    <property type="molecule type" value="Genomic_DNA"/>
</dbReference>
<evidence type="ECO:0000313" key="2">
    <source>
        <dbReference type="Proteomes" id="UP000266861"/>
    </source>
</evidence>
<reference evidence="1 2" key="1">
    <citation type="submission" date="2018-08" db="EMBL/GenBank/DDBJ databases">
        <title>Genome and evolution of the arbuscular mycorrhizal fungus Diversispora epigaea (formerly Glomus versiforme) and its bacterial endosymbionts.</title>
        <authorList>
            <person name="Sun X."/>
            <person name="Fei Z."/>
            <person name="Harrison M."/>
        </authorList>
    </citation>
    <scope>NUCLEOTIDE SEQUENCE [LARGE SCALE GENOMIC DNA]</scope>
    <source>
        <strain evidence="1 2">IT104</strain>
    </source>
</reference>
<gene>
    <name evidence="1" type="ORF">Glove_340g42</name>
</gene>
<dbReference type="Proteomes" id="UP000266861">
    <property type="component" value="Unassembled WGS sequence"/>
</dbReference>
<proteinExistence type="predicted"/>
<evidence type="ECO:0000313" key="1">
    <source>
        <dbReference type="EMBL" id="RHZ62396.1"/>
    </source>
</evidence>
<evidence type="ECO:0008006" key="3">
    <source>
        <dbReference type="Google" id="ProtNLM"/>
    </source>
</evidence>
<sequence>MRTNVIVNHEKHFQRGTLSDIRSPLKKSGAGNGNWGVLGEEIHDEEIYRFAPSKSDLSHIKVIEAEEFSRIKSAVSFT</sequence>
<name>A0A397HLD2_9GLOM</name>
<organism evidence="1 2">
    <name type="scientific">Diversispora epigaea</name>
    <dbReference type="NCBI Taxonomy" id="1348612"/>
    <lineage>
        <taxon>Eukaryota</taxon>
        <taxon>Fungi</taxon>
        <taxon>Fungi incertae sedis</taxon>
        <taxon>Mucoromycota</taxon>
        <taxon>Glomeromycotina</taxon>
        <taxon>Glomeromycetes</taxon>
        <taxon>Diversisporales</taxon>
        <taxon>Diversisporaceae</taxon>
        <taxon>Diversispora</taxon>
    </lineage>
</organism>